<gene>
    <name evidence="1" type="ORF">JOD45_000693</name>
</gene>
<accession>A0ABS2PXR1</accession>
<proteinExistence type="predicted"/>
<name>A0ABS2PXR1_9BACL</name>
<dbReference type="EMBL" id="JAFBER010000003">
    <property type="protein sequence ID" value="MBM7644500.1"/>
    <property type="molecule type" value="Genomic_DNA"/>
</dbReference>
<reference evidence="1 2" key="1">
    <citation type="submission" date="2021-01" db="EMBL/GenBank/DDBJ databases">
        <title>Genomic Encyclopedia of Type Strains, Phase IV (KMG-IV): sequencing the most valuable type-strain genomes for metagenomic binning, comparative biology and taxonomic classification.</title>
        <authorList>
            <person name="Goeker M."/>
        </authorList>
    </citation>
    <scope>NUCLEOTIDE SEQUENCE [LARGE SCALE GENOMIC DNA]</scope>
    <source>
        <strain evidence="1 2">DSM 28236</strain>
    </source>
</reference>
<sequence length="75" mass="8787">MPNNIYAIPSLNKERIKKWSEKEMAKRYRGKTLGNLPHRGRGKCPLCGRTGIKLLYSHQTDQDQMIQVCKRCRNK</sequence>
<keyword evidence="2" id="KW-1185">Reference proteome</keyword>
<evidence type="ECO:0008006" key="3">
    <source>
        <dbReference type="Google" id="ProtNLM"/>
    </source>
</evidence>
<evidence type="ECO:0000313" key="1">
    <source>
        <dbReference type="EMBL" id="MBM7644500.1"/>
    </source>
</evidence>
<protein>
    <recommendedName>
        <fullName evidence="3">HNH endonuclease</fullName>
    </recommendedName>
</protein>
<comment type="caution">
    <text evidence="1">The sequence shown here is derived from an EMBL/GenBank/DDBJ whole genome shotgun (WGS) entry which is preliminary data.</text>
</comment>
<organism evidence="1 2">
    <name type="scientific">Scopulibacillus daqui</name>
    <dbReference type="NCBI Taxonomy" id="1469162"/>
    <lineage>
        <taxon>Bacteria</taxon>
        <taxon>Bacillati</taxon>
        <taxon>Bacillota</taxon>
        <taxon>Bacilli</taxon>
        <taxon>Bacillales</taxon>
        <taxon>Sporolactobacillaceae</taxon>
        <taxon>Scopulibacillus</taxon>
    </lineage>
</organism>
<dbReference type="RefSeq" id="WP_205002646.1">
    <property type="nucleotide sequence ID" value="NZ_JAFBER010000003.1"/>
</dbReference>
<dbReference type="Proteomes" id="UP000808914">
    <property type="component" value="Unassembled WGS sequence"/>
</dbReference>
<evidence type="ECO:0000313" key="2">
    <source>
        <dbReference type="Proteomes" id="UP000808914"/>
    </source>
</evidence>